<evidence type="ECO:0000313" key="7">
    <source>
        <dbReference type="Proteomes" id="UP000630936"/>
    </source>
</evidence>
<keyword evidence="4" id="KW-0788">Thiol protease</keyword>
<comment type="caution">
    <text evidence="6">The sequence shown here is derived from an EMBL/GenBank/DDBJ whole genome shotgun (WGS) entry which is preliminary data.</text>
</comment>
<evidence type="ECO:0000256" key="2">
    <source>
        <dbReference type="ARBA" id="ARBA00022670"/>
    </source>
</evidence>
<keyword evidence="3" id="KW-0378">Hydrolase</keyword>
<reference evidence="6" key="1">
    <citation type="journal article" date="2014" name="Int. J. Syst. Evol. Microbiol.">
        <title>Complete genome sequence of Corynebacterium casei LMG S-19264T (=DSM 44701T), isolated from a smear-ripened cheese.</title>
        <authorList>
            <consortium name="US DOE Joint Genome Institute (JGI-PGF)"/>
            <person name="Walter F."/>
            <person name="Albersmeier A."/>
            <person name="Kalinowski J."/>
            <person name="Ruckert C."/>
        </authorList>
    </citation>
    <scope>NUCLEOTIDE SEQUENCE</scope>
    <source>
        <strain evidence="6">JCM 4988</strain>
    </source>
</reference>
<dbReference type="InterPro" id="IPR038765">
    <property type="entry name" value="Papain-like_cys_pep_sf"/>
</dbReference>
<dbReference type="AlphaFoldDB" id="A0A918V3F8"/>
<evidence type="ECO:0000256" key="4">
    <source>
        <dbReference type="ARBA" id="ARBA00022807"/>
    </source>
</evidence>
<dbReference type="SUPFAM" id="SSF54001">
    <property type="entry name" value="Cysteine proteinases"/>
    <property type="match status" value="1"/>
</dbReference>
<keyword evidence="7" id="KW-1185">Reference proteome</keyword>
<dbReference type="InterPro" id="IPR000064">
    <property type="entry name" value="NLP_P60_dom"/>
</dbReference>
<dbReference type="Gene3D" id="3.90.1720.10">
    <property type="entry name" value="endopeptidase domain like (from Nostoc punctiforme)"/>
    <property type="match status" value="1"/>
</dbReference>
<evidence type="ECO:0000313" key="6">
    <source>
        <dbReference type="EMBL" id="GGZ64909.1"/>
    </source>
</evidence>
<dbReference type="PANTHER" id="PTHR47359">
    <property type="entry name" value="PEPTIDOGLYCAN DL-ENDOPEPTIDASE CWLO"/>
    <property type="match status" value="1"/>
</dbReference>
<dbReference type="Pfam" id="PF00877">
    <property type="entry name" value="NLPC_P60"/>
    <property type="match status" value="1"/>
</dbReference>
<dbReference type="PANTHER" id="PTHR47359:SF3">
    <property type="entry name" value="NLP_P60 DOMAIN-CONTAINING PROTEIN-RELATED"/>
    <property type="match status" value="1"/>
</dbReference>
<dbReference type="PROSITE" id="PS51935">
    <property type="entry name" value="NLPC_P60"/>
    <property type="match status" value="1"/>
</dbReference>
<proteinExistence type="inferred from homology"/>
<sequence>MAGGNLPVTLLVLGGGIVMVWTGITDPEKGIVGEIGRVLRGEPRPESLKKNKVSGADLASAILAYEPDDFNSPGAPGGSDGMTPANFNGNSVIAVARQAIGMPYVWGGGNSKGPTRGGFDCSGLLQFAHKKGAGIDIPRVAEAQRAKSKRISASEARPGDSVFMGMPAYHCGLYIGNGQMIHAPYPGQKVRIEKVTNVKPGPITWGRFLKAPETASI</sequence>
<dbReference type="Proteomes" id="UP000630936">
    <property type="component" value="Unassembled WGS sequence"/>
</dbReference>
<accession>A0A918V3F8</accession>
<dbReference type="GO" id="GO:0008234">
    <property type="term" value="F:cysteine-type peptidase activity"/>
    <property type="evidence" value="ECO:0007669"/>
    <property type="project" value="UniProtKB-KW"/>
</dbReference>
<feature type="domain" description="NlpC/P60" evidence="5">
    <location>
        <begin position="86"/>
        <end position="216"/>
    </location>
</feature>
<keyword evidence="2" id="KW-0645">Protease</keyword>
<name>A0A918V3F8_9ACTN</name>
<dbReference type="EMBL" id="BMWG01000047">
    <property type="protein sequence ID" value="GGZ64909.1"/>
    <property type="molecule type" value="Genomic_DNA"/>
</dbReference>
<reference evidence="6" key="2">
    <citation type="submission" date="2020-09" db="EMBL/GenBank/DDBJ databases">
        <authorList>
            <person name="Sun Q."/>
            <person name="Ohkuma M."/>
        </authorList>
    </citation>
    <scope>NUCLEOTIDE SEQUENCE</scope>
    <source>
        <strain evidence="6">JCM 4988</strain>
    </source>
</reference>
<protein>
    <recommendedName>
        <fullName evidence="5">NlpC/P60 domain-containing protein</fullName>
    </recommendedName>
</protein>
<evidence type="ECO:0000259" key="5">
    <source>
        <dbReference type="PROSITE" id="PS51935"/>
    </source>
</evidence>
<evidence type="ECO:0000256" key="1">
    <source>
        <dbReference type="ARBA" id="ARBA00007074"/>
    </source>
</evidence>
<evidence type="ECO:0000256" key="3">
    <source>
        <dbReference type="ARBA" id="ARBA00022801"/>
    </source>
</evidence>
<gene>
    <name evidence="6" type="ORF">GCM10010387_67490</name>
</gene>
<comment type="similarity">
    <text evidence="1">Belongs to the peptidase C40 family.</text>
</comment>
<dbReference type="GO" id="GO:0006508">
    <property type="term" value="P:proteolysis"/>
    <property type="evidence" value="ECO:0007669"/>
    <property type="project" value="UniProtKB-KW"/>
</dbReference>
<organism evidence="6 7">
    <name type="scientific">Streptomyces inusitatus</name>
    <dbReference type="NCBI Taxonomy" id="68221"/>
    <lineage>
        <taxon>Bacteria</taxon>
        <taxon>Bacillati</taxon>
        <taxon>Actinomycetota</taxon>
        <taxon>Actinomycetes</taxon>
        <taxon>Kitasatosporales</taxon>
        <taxon>Streptomycetaceae</taxon>
        <taxon>Streptomyces</taxon>
    </lineage>
</organism>
<dbReference type="RefSeq" id="WP_190127139.1">
    <property type="nucleotide sequence ID" value="NZ_BMWG01000047.1"/>
</dbReference>
<dbReference type="InterPro" id="IPR051794">
    <property type="entry name" value="PG_Endopeptidase_C40"/>
</dbReference>